<feature type="transmembrane region" description="Helical" evidence="1">
    <location>
        <begin position="20"/>
        <end position="42"/>
    </location>
</feature>
<reference evidence="2 3" key="1">
    <citation type="submission" date="2020-04" db="EMBL/GenBank/DDBJ databases">
        <title>Novel species.</title>
        <authorList>
            <person name="Teo W.F.A."/>
            <person name="Lipun K."/>
            <person name="Srisuk N."/>
            <person name="Duangmal K."/>
        </authorList>
    </citation>
    <scope>NUCLEOTIDE SEQUENCE [LARGE SCALE GENOMIC DNA]</scope>
    <source>
        <strain evidence="2 3">K13G38</strain>
    </source>
</reference>
<dbReference type="Proteomes" id="UP000715441">
    <property type="component" value="Unassembled WGS sequence"/>
</dbReference>
<organism evidence="2 3">
    <name type="scientific">Amycolatopsis acididurans</name>
    <dbReference type="NCBI Taxonomy" id="2724524"/>
    <lineage>
        <taxon>Bacteria</taxon>
        <taxon>Bacillati</taxon>
        <taxon>Actinomycetota</taxon>
        <taxon>Actinomycetes</taxon>
        <taxon>Pseudonocardiales</taxon>
        <taxon>Pseudonocardiaceae</taxon>
        <taxon>Amycolatopsis</taxon>
    </lineage>
</organism>
<evidence type="ECO:0000313" key="3">
    <source>
        <dbReference type="Proteomes" id="UP000715441"/>
    </source>
</evidence>
<keyword evidence="1" id="KW-0472">Membrane</keyword>
<keyword evidence="1" id="KW-0812">Transmembrane</keyword>
<keyword evidence="1" id="KW-1133">Transmembrane helix</keyword>
<gene>
    <name evidence="2" type="ORF">HFP15_30515</name>
</gene>
<sequence length="76" mass="7758">MLNGLSAPKPQPLQDGGRTLCLGVNLPVALVGGTTPLAMTSLTEVASSPALGGTLWWIAGALLAFVAFLTVRRKVA</sequence>
<protein>
    <recommendedName>
        <fullName evidence="4">LPXTG cell wall anchor domain-containing protein</fullName>
    </recommendedName>
</protein>
<comment type="caution">
    <text evidence="2">The sequence shown here is derived from an EMBL/GenBank/DDBJ whole genome shotgun (WGS) entry which is preliminary data.</text>
</comment>
<evidence type="ECO:0000313" key="2">
    <source>
        <dbReference type="EMBL" id="NKQ57213.1"/>
    </source>
</evidence>
<keyword evidence="3" id="KW-1185">Reference proteome</keyword>
<accession>A0ABX1JBS6</accession>
<feature type="transmembrane region" description="Helical" evidence="1">
    <location>
        <begin position="54"/>
        <end position="71"/>
    </location>
</feature>
<evidence type="ECO:0008006" key="4">
    <source>
        <dbReference type="Google" id="ProtNLM"/>
    </source>
</evidence>
<name>A0ABX1JBS6_9PSEU</name>
<dbReference type="RefSeq" id="WP_168520242.1">
    <property type="nucleotide sequence ID" value="NZ_JAAXLS010000033.1"/>
</dbReference>
<evidence type="ECO:0000256" key="1">
    <source>
        <dbReference type="SAM" id="Phobius"/>
    </source>
</evidence>
<proteinExistence type="predicted"/>
<dbReference type="EMBL" id="JAAXLS010000033">
    <property type="protein sequence ID" value="NKQ57213.1"/>
    <property type="molecule type" value="Genomic_DNA"/>
</dbReference>